<sequence length="329" mass="35576">MTPDAEARSYFSRRSRLKWWEGLPWILAVATFFVLPDYMAFGTQVLITIIFALSLDLVVGFAGIVTLGHAAYFGVGAYTAGMVSAHLGWTEPISALLLAGFVAAIVGFITGAVLLRYHGLTLLMLTLATAICLQEFANVNEDVTGGFDGLTGISFAPLLGLFEYDLWGHTYYWYSMVVLFLVFVVVRIMVNSPFGLSLVGIRENSARMHAIGTPVYRRLVTVYGVSAGIAGLAGGLFAESNAYVTLDVLSFARSGTILIILILGGVGRLYGAFAGAVAYLVLEDELAKMSPEFWEFGVGLLLVLTVMFARGGLLGIFDRLRKLFSRATS</sequence>
<evidence type="ECO:0000256" key="2">
    <source>
        <dbReference type="ARBA" id="ARBA00022475"/>
    </source>
</evidence>
<reference evidence="7" key="1">
    <citation type="submission" date="2015-10" db="EMBL/GenBank/DDBJ databases">
        <authorList>
            <person name="Gilbert D.G."/>
        </authorList>
    </citation>
    <scope>NUCLEOTIDE SEQUENCE</scope>
</reference>
<name>A0A160TSY5_9ZZZZ</name>
<dbReference type="InterPro" id="IPR001851">
    <property type="entry name" value="ABC_transp_permease"/>
</dbReference>
<dbReference type="GO" id="GO:0015658">
    <property type="term" value="F:branched-chain amino acid transmembrane transporter activity"/>
    <property type="evidence" value="ECO:0007669"/>
    <property type="project" value="InterPro"/>
</dbReference>
<dbReference type="GO" id="GO:0005886">
    <property type="term" value="C:plasma membrane"/>
    <property type="evidence" value="ECO:0007669"/>
    <property type="project" value="UniProtKB-SubCell"/>
</dbReference>
<evidence type="ECO:0000256" key="4">
    <source>
        <dbReference type="ARBA" id="ARBA00022989"/>
    </source>
</evidence>
<keyword evidence="3 6" id="KW-0812">Transmembrane</keyword>
<dbReference type="Pfam" id="PF02653">
    <property type="entry name" value="BPD_transp_2"/>
    <property type="match status" value="1"/>
</dbReference>
<evidence type="ECO:0000256" key="5">
    <source>
        <dbReference type="ARBA" id="ARBA00023136"/>
    </source>
</evidence>
<dbReference type="AlphaFoldDB" id="A0A160TSY5"/>
<feature type="transmembrane region" description="Helical" evidence="6">
    <location>
        <begin position="257"/>
        <end position="281"/>
    </location>
</feature>
<dbReference type="EMBL" id="CZRL01000099">
    <property type="protein sequence ID" value="CUS54018.1"/>
    <property type="molecule type" value="Genomic_DNA"/>
</dbReference>
<dbReference type="PANTHER" id="PTHR30482:SF17">
    <property type="entry name" value="ABC TRANSPORTER ATP-BINDING PROTEIN"/>
    <property type="match status" value="1"/>
</dbReference>
<feature type="transmembrane region" description="Helical" evidence="6">
    <location>
        <begin position="95"/>
        <end position="115"/>
    </location>
</feature>
<keyword evidence="5 6" id="KW-0472">Membrane</keyword>
<evidence type="ECO:0000256" key="1">
    <source>
        <dbReference type="ARBA" id="ARBA00004651"/>
    </source>
</evidence>
<dbReference type="InterPro" id="IPR043428">
    <property type="entry name" value="LivM-like"/>
</dbReference>
<comment type="subcellular location">
    <subcellularLocation>
        <location evidence="1">Cell membrane</location>
        <topology evidence="1">Multi-pass membrane protein</topology>
    </subcellularLocation>
</comment>
<organism evidence="7">
    <name type="scientific">hydrothermal vent metagenome</name>
    <dbReference type="NCBI Taxonomy" id="652676"/>
    <lineage>
        <taxon>unclassified sequences</taxon>
        <taxon>metagenomes</taxon>
        <taxon>ecological metagenomes</taxon>
    </lineage>
</organism>
<keyword evidence="2" id="KW-1003">Cell membrane</keyword>
<feature type="transmembrane region" description="Helical" evidence="6">
    <location>
        <begin position="215"/>
        <end position="237"/>
    </location>
</feature>
<feature type="transmembrane region" description="Helical" evidence="6">
    <location>
        <begin position="171"/>
        <end position="194"/>
    </location>
</feature>
<dbReference type="PANTHER" id="PTHR30482">
    <property type="entry name" value="HIGH-AFFINITY BRANCHED-CHAIN AMINO ACID TRANSPORT SYSTEM PERMEASE"/>
    <property type="match status" value="1"/>
</dbReference>
<protein>
    <submittedName>
        <fullName evidence="7">Branched-chain amino acid transport system permease protein LivM (TC 3.A.1.4.1)</fullName>
    </submittedName>
</protein>
<feature type="transmembrane region" description="Helical" evidence="6">
    <location>
        <begin position="17"/>
        <end position="35"/>
    </location>
</feature>
<proteinExistence type="predicted"/>
<dbReference type="CDD" id="cd06581">
    <property type="entry name" value="TM_PBP1_LivM_like"/>
    <property type="match status" value="1"/>
</dbReference>
<accession>A0A160TSY5</accession>
<evidence type="ECO:0000256" key="3">
    <source>
        <dbReference type="ARBA" id="ARBA00022692"/>
    </source>
</evidence>
<keyword evidence="4 6" id="KW-1133">Transmembrane helix</keyword>
<evidence type="ECO:0000256" key="6">
    <source>
        <dbReference type="SAM" id="Phobius"/>
    </source>
</evidence>
<gene>
    <name evidence="7" type="ORF">MGWOODY_XGa59</name>
</gene>
<evidence type="ECO:0000313" key="7">
    <source>
        <dbReference type="EMBL" id="CUS54018.1"/>
    </source>
</evidence>
<feature type="transmembrane region" description="Helical" evidence="6">
    <location>
        <begin position="71"/>
        <end position="89"/>
    </location>
</feature>
<feature type="transmembrane region" description="Helical" evidence="6">
    <location>
        <begin position="41"/>
        <end position="64"/>
    </location>
</feature>
<feature type="transmembrane region" description="Helical" evidence="6">
    <location>
        <begin position="293"/>
        <end position="317"/>
    </location>
</feature>